<keyword evidence="1 3" id="KW-0732">Signal</keyword>
<evidence type="ECO:0000259" key="4">
    <source>
        <dbReference type="Pfam" id="PF10342"/>
    </source>
</evidence>
<evidence type="ECO:0000256" key="3">
    <source>
        <dbReference type="SAM" id="SignalP"/>
    </source>
</evidence>
<evidence type="ECO:0000256" key="1">
    <source>
        <dbReference type="ARBA" id="ARBA00022729"/>
    </source>
</evidence>
<feature type="signal peptide" evidence="3">
    <location>
        <begin position="1"/>
        <end position="18"/>
    </location>
</feature>
<dbReference type="InterPro" id="IPR018466">
    <property type="entry name" value="Kre9/Knh1-like_N"/>
</dbReference>
<evidence type="ECO:0000256" key="2">
    <source>
        <dbReference type="SAM" id="MobiDB-lite"/>
    </source>
</evidence>
<organism evidence="5 6">
    <name type="scientific">Filobasidium floriforme</name>
    <dbReference type="NCBI Taxonomy" id="5210"/>
    <lineage>
        <taxon>Eukaryota</taxon>
        <taxon>Fungi</taxon>
        <taxon>Dikarya</taxon>
        <taxon>Basidiomycota</taxon>
        <taxon>Agaricomycotina</taxon>
        <taxon>Tremellomycetes</taxon>
        <taxon>Filobasidiales</taxon>
        <taxon>Filobasidiaceae</taxon>
        <taxon>Filobasidium</taxon>
    </lineage>
</organism>
<gene>
    <name evidence="5" type="ORF">FFLO_05309</name>
</gene>
<evidence type="ECO:0000313" key="5">
    <source>
        <dbReference type="EMBL" id="KAG7529953.1"/>
    </source>
</evidence>
<protein>
    <recommendedName>
        <fullName evidence="4">Yeast cell wall synthesis Kre9/Knh1-like N-terminal domain-containing protein</fullName>
    </recommendedName>
</protein>
<feature type="domain" description="Yeast cell wall synthesis Kre9/Knh1-like N-terminal" evidence="4">
    <location>
        <begin position="23"/>
        <end position="114"/>
    </location>
</feature>
<feature type="compositionally biased region" description="Low complexity" evidence="2">
    <location>
        <begin position="116"/>
        <end position="145"/>
    </location>
</feature>
<keyword evidence="6" id="KW-1185">Reference proteome</keyword>
<comment type="caution">
    <text evidence="5">The sequence shown here is derived from an EMBL/GenBank/DDBJ whole genome shotgun (WGS) entry which is preliminary data.</text>
</comment>
<name>A0A8K0JHQ4_9TREE</name>
<feature type="chain" id="PRO_5035444992" description="Yeast cell wall synthesis Kre9/Knh1-like N-terminal domain-containing protein" evidence="3">
    <location>
        <begin position="19"/>
        <end position="211"/>
    </location>
</feature>
<accession>A0A8K0JHQ4</accession>
<dbReference type="InterPro" id="IPR052479">
    <property type="entry name" value="GPI-anchor_Adhesion_Reg"/>
</dbReference>
<feature type="region of interest" description="Disordered" evidence="2">
    <location>
        <begin position="116"/>
        <end position="184"/>
    </location>
</feature>
<dbReference type="PANTHER" id="PTHR35185">
    <property type="entry name" value="SERINE/THREONINE-RICH PROTEIN ADG2-RELATED"/>
    <property type="match status" value="1"/>
</dbReference>
<dbReference type="EMBL" id="JABELV010000130">
    <property type="protein sequence ID" value="KAG7529953.1"/>
    <property type="molecule type" value="Genomic_DNA"/>
</dbReference>
<dbReference type="AlphaFoldDB" id="A0A8K0JHQ4"/>
<dbReference type="PANTHER" id="PTHR35185:SF1">
    <property type="entry name" value="UPF0619 GPI-ANCHORED MEMBRANE PROTEIN C1322.10"/>
    <property type="match status" value="1"/>
</dbReference>
<dbReference type="Proteomes" id="UP000812966">
    <property type="component" value="Unassembled WGS sequence"/>
</dbReference>
<dbReference type="Pfam" id="PF10342">
    <property type="entry name" value="Kre9_KNH"/>
    <property type="match status" value="1"/>
</dbReference>
<evidence type="ECO:0000313" key="6">
    <source>
        <dbReference type="Proteomes" id="UP000812966"/>
    </source>
</evidence>
<proteinExistence type="predicted"/>
<feature type="compositionally biased region" description="Polar residues" evidence="2">
    <location>
        <begin position="146"/>
        <end position="181"/>
    </location>
</feature>
<sequence>MLAKFFTIAPLFALAVKAVTVTSPTEGQNWGTTGAQTVSWEAVSTDPTSFSVVLVNDNRLTASDGQVTLIANQSTSAGSVSVSPPSGSWTAGQAYRIRLVRDDAILASSDQFNITSSGTAGSSASASGSMSSTMGMSTSTRSGSSVSVPTAMTSAAEPQSTSSGSYSGNAQGTGIPPSSSQGAGNGAGMNGVNMLALGGAGMLALGYLVAP</sequence>
<reference evidence="5" key="1">
    <citation type="submission" date="2020-04" db="EMBL/GenBank/DDBJ databases">
        <title>Analysis of mating type loci in Filobasidium floriforme.</title>
        <authorList>
            <person name="Nowrousian M."/>
        </authorList>
    </citation>
    <scope>NUCLEOTIDE SEQUENCE</scope>
    <source>
        <strain evidence="5">CBS 6242</strain>
    </source>
</reference>